<dbReference type="PATRIC" id="fig|1435349.4.peg.2916"/>
<dbReference type="Pfam" id="PF04264">
    <property type="entry name" value="YceI"/>
    <property type="match status" value="1"/>
</dbReference>
<name>A0A0D7W8H8_9FLAO</name>
<dbReference type="SMART" id="SM00867">
    <property type="entry name" value="YceI"/>
    <property type="match status" value="1"/>
</dbReference>
<comment type="caution">
    <text evidence="2">The sequence shown here is derived from an EMBL/GenBank/DDBJ whole genome shotgun (WGS) entry which is preliminary data.</text>
</comment>
<feature type="domain" description="Lipid/polyisoprenoid-binding YceI-like" evidence="1">
    <location>
        <begin position="21"/>
        <end position="174"/>
    </location>
</feature>
<dbReference type="EMBL" id="JTDW01000006">
    <property type="protein sequence ID" value="KJD35354.1"/>
    <property type="molecule type" value="Genomic_DNA"/>
</dbReference>
<gene>
    <name evidence="2" type="ORF">PW52_09615</name>
</gene>
<dbReference type="SUPFAM" id="SSF101874">
    <property type="entry name" value="YceI-like"/>
    <property type="match status" value="1"/>
</dbReference>
<dbReference type="PANTHER" id="PTHR34406">
    <property type="entry name" value="PROTEIN YCEI"/>
    <property type="match status" value="1"/>
</dbReference>
<dbReference type="PANTHER" id="PTHR34406:SF1">
    <property type="entry name" value="PROTEIN YCEI"/>
    <property type="match status" value="1"/>
</dbReference>
<dbReference type="AlphaFoldDB" id="A0A0D7W8H8"/>
<keyword evidence="3" id="KW-1185">Reference proteome</keyword>
<proteinExistence type="predicted"/>
<dbReference type="InterPro" id="IPR007372">
    <property type="entry name" value="Lipid/polyisoprenoid-bd_YceI"/>
</dbReference>
<evidence type="ECO:0000313" key="3">
    <source>
        <dbReference type="Proteomes" id="UP000032578"/>
    </source>
</evidence>
<evidence type="ECO:0000313" key="2">
    <source>
        <dbReference type="EMBL" id="KJD35354.1"/>
    </source>
</evidence>
<organism evidence="2 3">
    <name type="scientific">Neotamlana sedimentorum</name>
    <dbReference type="NCBI Taxonomy" id="1435349"/>
    <lineage>
        <taxon>Bacteria</taxon>
        <taxon>Pseudomonadati</taxon>
        <taxon>Bacteroidota</taxon>
        <taxon>Flavobacteriia</taxon>
        <taxon>Flavobacteriales</taxon>
        <taxon>Flavobacteriaceae</taxon>
        <taxon>Neotamlana</taxon>
    </lineage>
</organism>
<dbReference type="OrthoDB" id="9811006at2"/>
<reference evidence="2 3" key="1">
    <citation type="submission" date="2014-11" db="EMBL/GenBank/DDBJ databases">
        <title>Tamlana sedimentorum sp. nov., isolated from shallow sand sediments of the Sea of Japan.</title>
        <authorList>
            <person name="Romanenko L.A."/>
        </authorList>
    </citation>
    <scope>NUCLEOTIDE SEQUENCE [LARGE SCALE GENOMIC DNA]</scope>
    <source>
        <strain evidence="2 3">JCM 19808</strain>
    </source>
</reference>
<dbReference type="Proteomes" id="UP000032578">
    <property type="component" value="Unassembled WGS sequence"/>
</dbReference>
<sequence>MTKNIYIFLLTLMSVQLTFSQQTIQSSGSKVKFKVSNMAFNTVEGTFNDFTGMVSFSPKDLNNSFFNVCISAKSINTENEKRDKHLRKEDFFYTEKYTNICFKSSKIKKTTNGYTAFGELNIKDVTKEVSIPFTFINNTFNGSLTLNRNDYNVGPNSGFMVGKEVDVEIICIINPIK</sequence>
<dbReference type="Gene3D" id="2.40.128.110">
    <property type="entry name" value="Lipid/polyisoprenoid-binding, YceI-like"/>
    <property type="match status" value="1"/>
</dbReference>
<accession>A0A0D7W8H8</accession>
<evidence type="ECO:0000259" key="1">
    <source>
        <dbReference type="SMART" id="SM00867"/>
    </source>
</evidence>
<dbReference type="InterPro" id="IPR036761">
    <property type="entry name" value="TTHA0802/YceI-like_sf"/>
</dbReference>
<protein>
    <submittedName>
        <fullName evidence="2">Protein yceI</fullName>
    </submittedName>
</protein>